<evidence type="ECO:0000313" key="5">
    <source>
        <dbReference type="Proteomes" id="UP000002279"/>
    </source>
</evidence>
<dbReference type="GO" id="GO:0000786">
    <property type="term" value="C:nucleosome"/>
    <property type="evidence" value="ECO:0000318"/>
    <property type="project" value="GO_Central"/>
</dbReference>
<evidence type="ECO:0000313" key="4">
    <source>
        <dbReference type="Ensembl" id="ENSOANP00000014075.2"/>
    </source>
</evidence>
<sequence length="146" mass="16207">MAARVPSAEGSPSGPRRSGPRRSRSSRAQLRFSVSLVDRFLRRGRYSRRVAEGTPVFLAAVLEYLTAELLELAGHTAGAHRRQRIAPVHLRQAVRDDPELDRLFGDIVSSPGAGLPRLHSALLKPWTVRTWRGRTVSFGEDPGHPR</sequence>
<dbReference type="GO" id="GO:0003677">
    <property type="term" value="F:DNA binding"/>
    <property type="evidence" value="ECO:0007669"/>
    <property type="project" value="UniProtKB-KW"/>
</dbReference>
<dbReference type="Proteomes" id="UP000002279">
    <property type="component" value="Unplaced"/>
</dbReference>
<dbReference type="GeneTree" id="ENSGT00940000162492"/>
<dbReference type="STRING" id="9258.ENSOANP00000014075"/>
<evidence type="ECO:0000259" key="3">
    <source>
        <dbReference type="Pfam" id="PF00125"/>
    </source>
</evidence>
<dbReference type="eggNOG" id="KOG1756">
    <property type="taxonomic scope" value="Eukaryota"/>
</dbReference>
<dbReference type="AlphaFoldDB" id="F7FQZ2"/>
<feature type="domain" description="Core Histone H2A/H2B/H3" evidence="3">
    <location>
        <begin position="34"/>
        <end position="95"/>
    </location>
</feature>
<dbReference type="GO" id="GO:0030527">
    <property type="term" value="F:structural constituent of chromatin"/>
    <property type="evidence" value="ECO:0000318"/>
    <property type="project" value="GO_Central"/>
</dbReference>
<dbReference type="GO" id="GO:0005634">
    <property type="term" value="C:nucleus"/>
    <property type="evidence" value="ECO:0000318"/>
    <property type="project" value="GO_Central"/>
</dbReference>
<dbReference type="SUPFAM" id="SSF47113">
    <property type="entry name" value="Histone-fold"/>
    <property type="match status" value="1"/>
</dbReference>
<dbReference type="PRINTS" id="PR00620">
    <property type="entry name" value="HISTONEH2A"/>
</dbReference>
<dbReference type="GO" id="GO:0046982">
    <property type="term" value="F:protein heterodimerization activity"/>
    <property type="evidence" value="ECO:0007669"/>
    <property type="project" value="InterPro"/>
</dbReference>
<dbReference type="InterPro" id="IPR009072">
    <property type="entry name" value="Histone-fold"/>
</dbReference>
<keyword evidence="1" id="KW-0158">Chromosome</keyword>
<keyword evidence="1" id="KW-0238">DNA-binding</keyword>
<reference evidence="4" key="1">
    <citation type="submission" date="2025-08" db="UniProtKB">
        <authorList>
            <consortium name="Ensembl"/>
        </authorList>
    </citation>
    <scope>IDENTIFICATION</scope>
    <source>
        <strain evidence="4">Glennie</strain>
    </source>
</reference>
<dbReference type="InterPro" id="IPR002119">
    <property type="entry name" value="Histone_H2A"/>
</dbReference>
<evidence type="ECO:0000256" key="2">
    <source>
        <dbReference type="SAM" id="MobiDB-lite"/>
    </source>
</evidence>
<dbReference type="SMART" id="SM00414">
    <property type="entry name" value="H2A"/>
    <property type="match status" value="1"/>
</dbReference>
<organism evidence="4 5">
    <name type="scientific">Ornithorhynchus anatinus</name>
    <name type="common">Duckbill platypus</name>
    <dbReference type="NCBI Taxonomy" id="9258"/>
    <lineage>
        <taxon>Eukaryota</taxon>
        <taxon>Metazoa</taxon>
        <taxon>Chordata</taxon>
        <taxon>Craniata</taxon>
        <taxon>Vertebrata</taxon>
        <taxon>Euteleostomi</taxon>
        <taxon>Mammalia</taxon>
        <taxon>Monotremata</taxon>
        <taxon>Ornithorhynchidae</taxon>
        <taxon>Ornithorhynchus</taxon>
    </lineage>
</organism>
<dbReference type="HOGENOM" id="CLU_062828_3_0_1"/>
<name>F7FQZ2_ORNAN</name>
<protein>
    <recommendedName>
        <fullName evidence="1">Histone H2A</fullName>
    </recommendedName>
</protein>
<dbReference type="Bgee" id="ENSOANG00000008839">
    <property type="expression patterns" value="Expressed in testis and 7 other cell types or tissues"/>
</dbReference>
<comment type="similarity">
    <text evidence="1">Belongs to the histone H2A family.</text>
</comment>
<reference evidence="4" key="2">
    <citation type="submission" date="2025-09" db="UniProtKB">
        <authorList>
            <consortium name="Ensembl"/>
        </authorList>
    </citation>
    <scope>IDENTIFICATION</scope>
    <source>
        <strain evidence="4">Glennie</strain>
    </source>
</reference>
<dbReference type="Gene3D" id="1.10.20.10">
    <property type="entry name" value="Histone, subunit A"/>
    <property type="match status" value="1"/>
</dbReference>
<dbReference type="InterPro" id="IPR007125">
    <property type="entry name" value="H2A/H2B/H3"/>
</dbReference>
<comment type="subcellular location">
    <subcellularLocation>
        <location evidence="1">Nucleus</location>
    </subcellularLocation>
</comment>
<comment type="subunit">
    <text evidence="1">The nucleosome is a histone octamer containing two molecules each of H2A, H2B, H3 and H4 assembled in one H3-H4 heterotetramer and two H2A-H2B heterodimers. The octamer wraps approximately 147 bp of DNA.</text>
</comment>
<proteinExistence type="inferred from homology"/>
<keyword evidence="1" id="KW-0544">Nucleosome core</keyword>
<dbReference type="PANTHER" id="PTHR23430">
    <property type="entry name" value="HISTONE H2A"/>
    <property type="match status" value="1"/>
</dbReference>
<dbReference type="GO" id="GO:0031507">
    <property type="term" value="P:heterochromatin formation"/>
    <property type="evidence" value="ECO:0000318"/>
    <property type="project" value="GO_Central"/>
</dbReference>
<dbReference type="CDD" id="cd00074">
    <property type="entry name" value="HFD_H2A"/>
    <property type="match status" value="1"/>
</dbReference>
<dbReference type="Pfam" id="PF00125">
    <property type="entry name" value="Histone"/>
    <property type="match status" value="1"/>
</dbReference>
<dbReference type="InParanoid" id="F7FQZ2"/>
<dbReference type="Ensembl" id="ENSOANT00000014078.2">
    <property type="protein sequence ID" value="ENSOANP00000014075.2"/>
    <property type="gene ID" value="ENSOANG00000008839.2"/>
</dbReference>
<keyword evidence="1" id="KW-0539">Nucleus</keyword>
<keyword evidence="5" id="KW-1185">Reference proteome</keyword>
<feature type="region of interest" description="Disordered" evidence="2">
    <location>
        <begin position="1"/>
        <end position="26"/>
    </location>
</feature>
<evidence type="ECO:0000256" key="1">
    <source>
        <dbReference type="RuleBase" id="RU003767"/>
    </source>
</evidence>
<accession>F7FQZ2</accession>